<sequence length="351" mass="37656">MDGLFRGGCGIRVSRSLREVLSGVAVVDHHAHGILREPPATLDAFRGLFSESEDPRQWPHVATAVTYRRAIRALAAQLGCEPAEDAVYAHRLATDPGAYASALLRATNTEVLLVDDGFPPAAESVNWRELGLLAGCVSRPVLRIERVAAEAGIDGVRDAVARARARGFAALKTIAAYRGGLDLDLLAAGVRDPLIAALEVNAATGDPLPVQVHTGFGDADLSLPLARPGLLKPLIERFATTPFVLLHCYPYVREAGWLAHVYPNVFFDLSLTIPHVSRPAVALAEALELAPVSKLLYASDAARTPELYFLAATWWRDALATVLPELLDDAGEAEEAARAILRENAVSLYGL</sequence>
<feature type="domain" description="Amidohydrolase-related" evidence="1">
    <location>
        <begin position="139"/>
        <end position="351"/>
    </location>
</feature>
<dbReference type="PANTHER" id="PTHR43383:SF2">
    <property type="entry name" value="AMIDOHYDROLASE 2 FAMILY PROTEIN"/>
    <property type="match status" value="1"/>
</dbReference>
<evidence type="ECO:0000313" key="2">
    <source>
        <dbReference type="EMBL" id="MDA0166409.1"/>
    </source>
</evidence>
<organism evidence="2 3">
    <name type="scientific">Solirubrobacter ginsenosidimutans</name>
    <dbReference type="NCBI Taxonomy" id="490573"/>
    <lineage>
        <taxon>Bacteria</taxon>
        <taxon>Bacillati</taxon>
        <taxon>Actinomycetota</taxon>
        <taxon>Thermoleophilia</taxon>
        <taxon>Solirubrobacterales</taxon>
        <taxon>Solirubrobacteraceae</taxon>
        <taxon>Solirubrobacter</taxon>
    </lineage>
</organism>
<dbReference type="SUPFAM" id="SSF51556">
    <property type="entry name" value="Metallo-dependent hydrolases"/>
    <property type="match status" value="1"/>
</dbReference>
<dbReference type="InterPro" id="IPR006680">
    <property type="entry name" value="Amidohydro-rel"/>
</dbReference>
<dbReference type="Proteomes" id="UP001149140">
    <property type="component" value="Unassembled WGS sequence"/>
</dbReference>
<gene>
    <name evidence="2" type="ORF">OM076_39460</name>
</gene>
<keyword evidence="3" id="KW-1185">Reference proteome</keyword>
<proteinExistence type="predicted"/>
<dbReference type="GO" id="GO:0016787">
    <property type="term" value="F:hydrolase activity"/>
    <property type="evidence" value="ECO:0007669"/>
    <property type="project" value="InterPro"/>
</dbReference>
<name>A0A9X3S524_9ACTN</name>
<accession>A0A9X3S524</accession>
<evidence type="ECO:0000313" key="3">
    <source>
        <dbReference type="Proteomes" id="UP001149140"/>
    </source>
</evidence>
<dbReference type="InterPro" id="IPR032466">
    <property type="entry name" value="Metal_Hydrolase"/>
</dbReference>
<dbReference type="PANTHER" id="PTHR43383">
    <property type="entry name" value="NODULIN 6"/>
    <property type="match status" value="1"/>
</dbReference>
<comment type="caution">
    <text evidence="2">The sequence shown here is derived from an EMBL/GenBank/DDBJ whole genome shotgun (WGS) entry which is preliminary data.</text>
</comment>
<evidence type="ECO:0000259" key="1">
    <source>
        <dbReference type="Pfam" id="PF04909"/>
    </source>
</evidence>
<reference evidence="2" key="1">
    <citation type="submission" date="2022-10" db="EMBL/GenBank/DDBJ databases">
        <title>The WGS of Solirubrobacter ginsenosidimutans DSM 21036.</title>
        <authorList>
            <person name="Jiang Z."/>
        </authorList>
    </citation>
    <scope>NUCLEOTIDE SEQUENCE</scope>
    <source>
        <strain evidence="2">DSM 21036</strain>
    </source>
</reference>
<protein>
    <submittedName>
        <fullName evidence="2">Amidohydrolase family protein</fullName>
    </submittedName>
</protein>
<dbReference type="Pfam" id="PF04909">
    <property type="entry name" value="Amidohydro_2"/>
    <property type="match status" value="1"/>
</dbReference>
<dbReference type="RefSeq" id="WP_270045666.1">
    <property type="nucleotide sequence ID" value="NZ_JAPDOD010000065.1"/>
</dbReference>
<dbReference type="EMBL" id="JAPDOD010000065">
    <property type="protein sequence ID" value="MDA0166409.1"/>
    <property type="molecule type" value="Genomic_DNA"/>
</dbReference>
<dbReference type="Gene3D" id="3.20.20.140">
    <property type="entry name" value="Metal-dependent hydrolases"/>
    <property type="match status" value="2"/>
</dbReference>
<dbReference type="AlphaFoldDB" id="A0A9X3S524"/>